<dbReference type="STRING" id="1344416.A0A138ZXU8"/>
<sequence length="148" mass="15908">MASQMHTSTATARTGTPSVTVTQTATDAQAETPAVPVGTLHLTARESGRNVRWDQKVKDNEGMGRKKSKICCIYHPAWTPDQGSDTESSSGEDDPSKPNAYERQPKYKSTKKKHHGHGHGHDHDHGDGHHGHDHGDGGASGDKGKEKA</sequence>
<keyword evidence="2" id="KW-0539">Nucleus</keyword>
<feature type="compositionally biased region" description="Basic and acidic residues" evidence="3">
    <location>
        <begin position="119"/>
        <end position="148"/>
    </location>
</feature>
<dbReference type="GO" id="GO:0008157">
    <property type="term" value="F:protein phosphatase 1 binding"/>
    <property type="evidence" value="ECO:0007669"/>
    <property type="project" value="TreeGrafter"/>
</dbReference>
<dbReference type="EMBL" id="KQ965870">
    <property type="protein sequence ID" value="KXS09324.1"/>
    <property type="molecule type" value="Genomic_DNA"/>
</dbReference>
<feature type="compositionally biased region" description="Basic and acidic residues" evidence="3">
    <location>
        <begin position="43"/>
        <end position="64"/>
    </location>
</feature>
<evidence type="ECO:0000256" key="1">
    <source>
        <dbReference type="ARBA" id="ARBA00005605"/>
    </source>
</evidence>
<evidence type="ECO:0000313" key="5">
    <source>
        <dbReference type="Proteomes" id="UP000070544"/>
    </source>
</evidence>
<comment type="similarity">
    <text evidence="1 2">Belongs to the YPI1 family.</text>
</comment>
<dbReference type="PANTHER" id="PTHR20835:SF0">
    <property type="entry name" value="E3 UBIQUITIN-PROTEIN LIGASE PPP1R11"/>
    <property type="match status" value="1"/>
</dbReference>
<evidence type="ECO:0000256" key="3">
    <source>
        <dbReference type="SAM" id="MobiDB-lite"/>
    </source>
</evidence>
<dbReference type="Pfam" id="PF07491">
    <property type="entry name" value="PPI_Ypi1"/>
    <property type="match status" value="1"/>
</dbReference>
<protein>
    <recommendedName>
        <fullName evidence="2">Type 1 phosphatases regulator</fullName>
    </recommendedName>
</protein>
<accession>A0A138ZXU8</accession>
<proteinExistence type="inferred from homology"/>
<comment type="subcellular location">
    <subcellularLocation>
        <location evidence="2">Nucleus</location>
    </subcellularLocation>
</comment>
<dbReference type="OMA" id="IRWDENV"/>
<dbReference type="GO" id="GO:0004865">
    <property type="term" value="F:protein serine/threonine phosphatase inhibitor activity"/>
    <property type="evidence" value="ECO:0007669"/>
    <property type="project" value="UniProtKB-UniRule"/>
</dbReference>
<reference evidence="4 5" key="1">
    <citation type="journal article" date="2015" name="Genome Biol. Evol.">
        <title>Phylogenomic analyses indicate that early fungi evolved digesting cell walls of algal ancestors of land plants.</title>
        <authorList>
            <person name="Chang Y."/>
            <person name="Wang S."/>
            <person name="Sekimoto S."/>
            <person name="Aerts A.L."/>
            <person name="Choi C."/>
            <person name="Clum A."/>
            <person name="LaButti K.M."/>
            <person name="Lindquist E.A."/>
            <person name="Yee Ngan C."/>
            <person name="Ohm R.A."/>
            <person name="Salamov A.A."/>
            <person name="Grigoriev I.V."/>
            <person name="Spatafora J.W."/>
            <person name="Berbee M.L."/>
        </authorList>
    </citation>
    <scope>NUCLEOTIDE SEQUENCE [LARGE SCALE GENOMIC DNA]</scope>
    <source>
        <strain evidence="4 5">JEL478</strain>
    </source>
</reference>
<evidence type="ECO:0000256" key="2">
    <source>
        <dbReference type="RuleBase" id="RU367162"/>
    </source>
</evidence>
<keyword evidence="5" id="KW-1185">Reference proteome</keyword>
<gene>
    <name evidence="4" type="ORF">M427DRAFT_64293</name>
</gene>
<dbReference type="AlphaFoldDB" id="A0A138ZXU8"/>
<organism evidence="4 5">
    <name type="scientific">Gonapodya prolifera (strain JEL478)</name>
    <name type="common">Monoblepharis prolifera</name>
    <dbReference type="NCBI Taxonomy" id="1344416"/>
    <lineage>
        <taxon>Eukaryota</taxon>
        <taxon>Fungi</taxon>
        <taxon>Fungi incertae sedis</taxon>
        <taxon>Chytridiomycota</taxon>
        <taxon>Chytridiomycota incertae sedis</taxon>
        <taxon>Monoblepharidomycetes</taxon>
        <taxon>Monoblepharidales</taxon>
        <taxon>Gonapodyaceae</taxon>
        <taxon>Gonapodya</taxon>
    </lineage>
</organism>
<dbReference type="GO" id="GO:0005634">
    <property type="term" value="C:nucleus"/>
    <property type="evidence" value="ECO:0007669"/>
    <property type="project" value="UniProtKB-SubCell"/>
</dbReference>
<dbReference type="OrthoDB" id="307488at2759"/>
<dbReference type="PANTHER" id="PTHR20835">
    <property type="entry name" value="E3 UBIQUITIN-PROTEIN LIGASE PPP1R11-RELATED"/>
    <property type="match status" value="1"/>
</dbReference>
<comment type="function">
    <text evidence="2">Regulator of type 1 phosphatases which maintains protein phosphatase activity under strict control.</text>
</comment>
<dbReference type="Proteomes" id="UP000070544">
    <property type="component" value="Unassembled WGS sequence"/>
</dbReference>
<dbReference type="InterPro" id="IPR011107">
    <property type="entry name" value="PPI_Ypi1"/>
</dbReference>
<feature type="compositionally biased region" description="Low complexity" evidence="3">
    <location>
        <begin position="19"/>
        <end position="34"/>
    </location>
</feature>
<evidence type="ECO:0000313" key="4">
    <source>
        <dbReference type="EMBL" id="KXS09324.1"/>
    </source>
</evidence>
<name>A0A138ZXU8_GONPJ</name>
<feature type="region of interest" description="Disordered" evidence="3">
    <location>
        <begin position="1"/>
        <end position="148"/>
    </location>
</feature>
<feature type="compositionally biased region" description="Polar residues" evidence="3">
    <location>
        <begin position="1"/>
        <end position="18"/>
    </location>
</feature>
<feature type="compositionally biased region" description="Basic residues" evidence="3">
    <location>
        <begin position="106"/>
        <end position="118"/>
    </location>
</feature>